<proteinExistence type="predicted"/>
<organism evidence="1 2">
    <name type="scientific">Romanomermis culicivorax</name>
    <name type="common">Nematode worm</name>
    <dbReference type="NCBI Taxonomy" id="13658"/>
    <lineage>
        <taxon>Eukaryota</taxon>
        <taxon>Metazoa</taxon>
        <taxon>Ecdysozoa</taxon>
        <taxon>Nematoda</taxon>
        <taxon>Enoplea</taxon>
        <taxon>Dorylaimia</taxon>
        <taxon>Mermithida</taxon>
        <taxon>Mermithoidea</taxon>
        <taxon>Mermithidae</taxon>
        <taxon>Romanomermis</taxon>
    </lineage>
</organism>
<evidence type="ECO:0000313" key="1">
    <source>
        <dbReference type="Proteomes" id="UP000887565"/>
    </source>
</evidence>
<evidence type="ECO:0000313" key="2">
    <source>
        <dbReference type="WBParaSite" id="nRc.2.0.1.t44129-RA"/>
    </source>
</evidence>
<dbReference type="AlphaFoldDB" id="A0A915L2Y7"/>
<accession>A0A915L2Y7</accession>
<keyword evidence="1" id="KW-1185">Reference proteome</keyword>
<dbReference type="WBParaSite" id="nRc.2.0.1.t44129-RA">
    <property type="protein sequence ID" value="nRc.2.0.1.t44129-RA"/>
    <property type="gene ID" value="nRc.2.0.1.g44129"/>
</dbReference>
<dbReference type="Proteomes" id="UP000887565">
    <property type="component" value="Unplaced"/>
</dbReference>
<sequence>MLPLNYEAYQHILTQALLKMYVSIKLNLDKAADTNQKYYDQKAHKREISVNDVVFLVNNKKGNKIQPDFIGPFIVTDVSNIDNNTVTIDAFDTPGRTQLVPIYRLKPFIPRPARDTFITEAGGSQCQQ</sequence>
<name>A0A915L2Y7_ROMCU</name>
<protein>
    <submittedName>
        <fullName evidence="2">Uncharacterized protein</fullName>
    </submittedName>
</protein>
<reference evidence="2" key="1">
    <citation type="submission" date="2022-11" db="UniProtKB">
        <authorList>
            <consortium name="WormBaseParasite"/>
        </authorList>
    </citation>
    <scope>IDENTIFICATION</scope>
</reference>